<dbReference type="PANTHER" id="PTHR46233:SF3">
    <property type="entry name" value="HYDROXYACYLGLUTATHIONE HYDROLASE GLOC"/>
    <property type="match status" value="1"/>
</dbReference>
<reference evidence="6 7" key="1">
    <citation type="journal article" date="2015" name="Genome Announc.">
        <title>Expanding the biotechnology potential of lactobacilli through comparative genomics of 213 strains and associated genera.</title>
        <authorList>
            <person name="Sun Z."/>
            <person name="Harris H.M."/>
            <person name="McCann A."/>
            <person name="Guo C."/>
            <person name="Argimon S."/>
            <person name="Zhang W."/>
            <person name="Yang X."/>
            <person name="Jeffery I.B."/>
            <person name="Cooney J.C."/>
            <person name="Kagawa T.F."/>
            <person name="Liu W."/>
            <person name="Song Y."/>
            <person name="Salvetti E."/>
            <person name="Wrobel A."/>
            <person name="Rasinkangas P."/>
            <person name="Parkhill J."/>
            <person name="Rea M.C."/>
            <person name="O'Sullivan O."/>
            <person name="Ritari J."/>
            <person name="Douillard F.P."/>
            <person name="Paul Ross R."/>
            <person name="Yang R."/>
            <person name="Briner A.E."/>
            <person name="Felis G.E."/>
            <person name="de Vos W.M."/>
            <person name="Barrangou R."/>
            <person name="Klaenhammer T.R."/>
            <person name="Caufield P.W."/>
            <person name="Cui Y."/>
            <person name="Zhang H."/>
            <person name="O'Toole P.W."/>
        </authorList>
    </citation>
    <scope>NUCLEOTIDE SEQUENCE [LARGE SCALE GENOMIC DNA]</scope>
    <source>
        <strain evidence="6 7">DSM 7090</strain>
    </source>
</reference>
<evidence type="ECO:0000256" key="4">
    <source>
        <dbReference type="ARBA" id="ARBA00022833"/>
    </source>
</evidence>
<dbReference type="PROSITE" id="PS00743">
    <property type="entry name" value="BETA_LACTAMASE_B_1"/>
    <property type="match status" value="1"/>
</dbReference>
<dbReference type="InterPro" id="IPR051453">
    <property type="entry name" value="MBL_Glyoxalase_II"/>
</dbReference>
<evidence type="ECO:0000256" key="2">
    <source>
        <dbReference type="ARBA" id="ARBA00022723"/>
    </source>
</evidence>
<comment type="cofactor">
    <cofactor evidence="1">
        <name>Zn(2+)</name>
        <dbReference type="ChEBI" id="CHEBI:29105"/>
    </cofactor>
</comment>
<feature type="domain" description="Metallo-beta-lactamase" evidence="5">
    <location>
        <begin position="1"/>
        <end position="161"/>
    </location>
</feature>
<name>A0ABR5Q287_9ACTN</name>
<dbReference type="CDD" id="cd06262">
    <property type="entry name" value="metallo-hydrolase-like_MBL-fold"/>
    <property type="match status" value="1"/>
</dbReference>
<dbReference type="Proteomes" id="UP000051927">
    <property type="component" value="Unassembled WGS sequence"/>
</dbReference>
<dbReference type="SMART" id="SM00849">
    <property type="entry name" value="Lactamase_B"/>
    <property type="match status" value="1"/>
</dbReference>
<evidence type="ECO:0000313" key="6">
    <source>
        <dbReference type="EMBL" id="KRO03045.1"/>
    </source>
</evidence>
<dbReference type="InterPro" id="IPR001279">
    <property type="entry name" value="Metallo-B-lactamas"/>
</dbReference>
<dbReference type="Gene3D" id="3.60.15.10">
    <property type="entry name" value="Ribonuclease Z/Hydroxyacylglutathione hydrolase-like"/>
    <property type="match status" value="1"/>
</dbReference>
<comment type="caution">
    <text evidence="6">The sequence shown here is derived from an EMBL/GenBank/DDBJ whole genome shotgun (WGS) entry which is preliminary data.</text>
</comment>
<dbReference type="SUPFAM" id="SSF56281">
    <property type="entry name" value="Metallo-hydrolase/oxidoreductase"/>
    <property type="match status" value="1"/>
</dbReference>
<keyword evidence="7" id="KW-1185">Reference proteome</keyword>
<dbReference type="Pfam" id="PF00753">
    <property type="entry name" value="Lactamase_B"/>
    <property type="match status" value="1"/>
</dbReference>
<keyword evidence="2" id="KW-0479">Metal-binding</keyword>
<keyword evidence="3" id="KW-0378">Hydrolase</keyword>
<gene>
    <name evidence="6" type="ORF">IV60_GL000222</name>
</gene>
<keyword evidence="4" id="KW-0862">Zinc</keyword>
<accession>A0ABR5Q287</accession>
<dbReference type="EMBL" id="JQCP01000001">
    <property type="protein sequence ID" value="KRO03045.1"/>
    <property type="molecule type" value="Genomic_DNA"/>
</dbReference>
<protein>
    <submittedName>
        <fullName evidence="6">Metallo-beta-lactamase domain protein</fullName>
    </submittedName>
</protein>
<dbReference type="PANTHER" id="PTHR46233">
    <property type="entry name" value="HYDROXYACYLGLUTATHIONE HYDROLASE GLOC"/>
    <property type="match status" value="1"/>
</dbReference>
<evidence type="ECO:0000256" key="1">
    <source>
        <dbReference type="ARBA" id="ARBA00001947"/>
    </source>
</evidence>
<dbReference type="InterPro" id="IPR001018">
    <property type="entry name" value="Beta-lactamase_class-B_CS"/>
</dbReference>
<dbReference type="InterPro" id="IPR036866">
    <property type="entry name" value="RibonucZ/Hydroxyglut_hydro"/>
</dbReference>
<proteinExistence type="predicted"/>
<sequence>MVVDPGASGSEIALQLHDLNLKYIIATHGHADHVGGVKALKLAAGGTYRINQKDAERACHAAEHDAAYDNAPQPDGFLAEGDTLEFGTALFHVMETPGHTPGGICLVGDGTAKGAVFVGDTLFKGSVGRTDLDGGDLEALTCSLQRLKCELDPTSLILSGHGEQTEFVQELKENPFLA</sequence>
<evidence type="ECO:0000256" key="3">
    <source>
        <dbReference type="ARBA" id="ARBA00022801"/>
    </source>
</evidence>
<organism evidence="6 7">
    <name type="scientific">Lancefieldella rimae</name>
    <dbReference type="NCBI Taxonomy" id="1383"/>
    <lineage>
        <taxon>Bacteria</taxon>
        <taxon>Bacillati</taxon>
        <taxon>Actinomycetota</taxon>
        <taxon>Coriobacteriia</taxon>
        <taxon>Coriobacteriales</taxon>
        <taxon>Atopobiaceae</taxon>
        <taxon>Lancefieldella</taxon>
    </lineage>
</organism>
<evidence type="ECO:0000313" key="7">
    <source>
        <dbReference type="Proteomes" id="UP000051927"/>
    </source>
</evidence>
<evidence type="ECO:0000259" key="5">
    <source>
        <dbReference type="SMART" id="SM00849"/>
    </source>
</evidence>